<dbReference type="Pfam" id="PF01266">
    <property type="entry name" value="DAO"/>
    <property type="match status" value="1"/>
</dbReference>
<dbReference type="GO" id="GO:0046416">
    <property type="term" value="P:D-amino acid metabolic process"/>
    <property type="evidence" value="ECO:0007669"/>
    <property type="project" value="InterPro"/>
</dbReference>
<dbReference type="RefSeq" id="WP_209435278.1">
    <property type="nucleotide sequence ID" value="NZ_CAWLWS010000085.1"/>
</dbReference>
<reference evidence="10" key="1">
    <citation type="submission" date="2013-11" db="EMBL/GenBank/DDBJ databases">
        <title>Draft genome sequence and annotation of the entomopathogenic bacteria, Xenorhabdus cabanillasi strain JM26 and Xenorhabdus szentirmai strain DSM 16338.</title>
        <authorList>
            <person name="Gualtieri M."/>
            <person name="Ogier J.C."/>
            <person name="Pages S."/>
            <person name="Givaudan A."/>
            <person name="Gaudriault S."/>
        </authorList>
    </citation>
    <scope>NUCLEOTIDE SEQUENCE [LARGE SCALE GENOMIC DNA]</scope>
    <source>
        <strain evidence="10">DSM 16338</strain>
    </source>
</reference>
<comment type="cofactor">
    <cofactor evidence="1">
        <name>FAD</name>
        <dbReference type="ChEBI" id="CHEBI:57692"/>
    </cofactor>
</comment>
<evidence type="ECO:0000313" key="10">
    <source>
        <dbReference type="EMBL" id="CDL82983.1"/>
    </source>
</evidence>
<evidence type="ECO:0000256" key="6">
    <source>
        <dbReference type="ARBA" id="ARBA00039101"/>
    </source>
</evidence>
<dbReference type="PANTHER" id="PTHR11530:SF11">
    <property type="entry name" value="D-ASPARTATE OXIDASE"/>
    <property type="match status" value="1"/>
</dbReference>
<accession>W1IYU3</accession>
<comment type="similarity">
    <text evidence="2">Belongs to the DAMOX/DASOX family.</text>
</comment>
<feature type="domain" description="FAD dependent oxidoreductase" evidence="9">
    <location>
        <begin position="8"/>
        <end position="320"/>
    </location>
</feature>
<evidence type="ECO:0000256" key="3">
    <source>
        <dbReference type="ARBA" id="ARBA00022630"/>
    </source>
</evidence>
<dbReference type="InterPro" id="IPR023209">
    <property type="entry name" value="DAO"/>
</dbReference>
<dbReference type="PANTHER" id="PTHR11530">
    <property type="entry name" value="D-AMINO ACID OXIDASE"/>
    <property type="match status" value="1"/>
</dbReference>
<evidence type="ECO:0000259" key="9">
    <source>
        <dbReference type="Pfam" id="PF01266"/>
    </source>
</evidence>
<name>W1IYU3_9GAMM</name>
<evidence type="ECO:0000256" key="7">
    <source>
        <dbReference type="ARBA" id="ARBA00039751"/>
    </source>
</evidence>
<keyword evidence="11" id="KW-1185">Reference proteome</keyword>
<proteinExistence type="inferred from homology"/>
<dbReference type="AlphaFoldDB" id="W1IYU3"/>
<gene>
    <name evidence="10" type="primary">thiO</name>
    <name evidence="10" type="ORF">XSR1_270023</name>
</gene>
<comment type="catalytic activity">
    <reaction evidence="8">
        <text>a D-alpha-amino acid + O2 + H2O = a 2-oxocarboxylate + H2O2 + NH4(+)</text>
        <dbReference type="Rhea" id="RHEA:21816"/>
        <dbReference type="ChEBI" id="CHEBI:15377"/>
        <dbReference type="ChEBI" id="CHEBI:15379"/>
        <dbReference type="ChEBI" id="CHEBI:16240"/>
        <dbReference type="ChEBI" id="CHEBI:28938"/>
        <dbReference type="ChEBI" id="CHEBI:35179"/>
        <dbReference type="ChEBI" id="CHEBI:59871"/>
        <dbReference type="EC" id="1.4.3.3"/>
    </reaction>
    <physiologicalReaction direction="left-to-right" evidence="8">
        <dbReference type="Rhea" id="RHEA:21817"/>
    </physiologicalReaction>
</comment>
<dbReference type="Gene3D" id="3.30.9.10">
    <property type="entry name" value="D-Amino Acid Oxidase, subunit A, domain 2"/>
    <property type="match status" value="1"/>
</dbReference>
<keyword evidence="3" id="KW-0285">Flavoprotein</keyword>
<dbReference type="SUPFAM" id="SSF54373">
    <property type="entry name" value="FAD-linked reductases, C-terminal domain"/>
    <property type="match status" value="1"/>
</dbReference>
<evidence type="ECO:0000256" key="1">
    <source>
        <dbReference type="ARBA" id="ARBA00001974"/>
    </source>
</evidence>
<dbReference type="EMBL" id="CBXF010000085">
    <property type="protein sequence ID" value="CDL82983.1"/>
    <property type="molecule type" value="Genomic_DNA"/>
</dbReference>
<dbReference type="Proteomes" id="UP000019202">
    <property type="component" value="Unassembled WGS sequence"/>
</dbReference>
<evidence type="ECO:0000256" key="2">
    <source>
        <dbReference type="ARBA" id="ARBA00006730"/>
    </source>
</evidence>
<evidence type="ECO:0000256" key="8">
    <source>
        <dbReference type="ARBA" id="ARBA00049547"/>
    </source>
</evidence>
<dbReference type="EC" id="1.4.3.3" evidence="6"/>
<sequence length="337" mass="37527">MEWKAMHITIIGAGVAGLTCAAEFVARGANVRILERGSKIGDKACSWWAGGMLAPWCEGESAEPAVVKLGQRAIDWWKNHTDTVISSGTLVLALGRDVSELKTFANKTENYEHVNAEHIAALEPDLADHFHKGLFFKDEAFLNPRKAIIQLSQELERLGVEFVFNSEVKINHVKGTDLVVDCRGLEARDILKTLRGVKGEMLLIHSNDVKINRSIRLLHPRIPLYLVPRGDGLYMVGATMIENEERERISARSVFELLGSTFALHPGFSEAEIVEIGVDARPAFPDNTPRVYWKDQVLCVNGLYRHGFLLSPSMAQMAANVVFEGSHIPESIDEYLR</sequence>
<keyword evidence="5" id="KW-0560">Oxidoreductase</keyword>
<evidence type="ECO:0000256" key="4">
    <source>
        <dbReference type="ARBA" id="ARBA00022827"/>
    </source>
</evidence>
<dbReference type="InterPro" id="IPR006076">
    <property type="entry name" value="FAD-dep_OxRdtase"/>
</dbReference>
<dbReference type="SUPFAM" id="SSF51905">
    <property type="entry name" value="FAD/NAD(P)-binding domain"/>
    <property type="match status" value="1"/>
</dbReference>
<organism evidence="10 11">
    <name type="scientific">Xenorhabdus szentirmaii DSM 16338</name>
    <dbReference type="NCBI Taxonomy" id="1427518"/>
    <lineage>
        <taxon>Bacteria</taxon>
        <taxon>Pseudomonadati</taxon>
        <taxon>Pseudomonadota</taxon>
        <taxon>Gammaproteobacteria</taxon>
        <taxon>Enterobacterales</taxon>
        <taxon>Morganellaceae</taxon>
        <taxon>Xenorhabdus</taxon>
    </lineage>
</organism>
<dbReference type="Gene3D" id="3.50.50.60">
    <property type="entry name" value="FAD/NAD(P)-binding domain"/>
    <property type="match status" value="1"/>
</dbReference>
<evidence type="ECO:0000313" key="11">
    <source>
        <dbReference type="Proteomes" id="UP000019202"/>
    </source>
</evidence>
<comment type="caution">
    <text evidence="10">The sequence shown here is derived from an EMBL/GenBank/DDBJ whole genome shotgun (WGS) entry which is preliminary data.</text>
</comment>
<dbReference type="GO" id="GO:0071949">
    <property type="term" value="F:FAD binding"/>
    <property type="evidence" value="ECO:0007669"/>
    <property type="project" value="InterPro"/>
</dbReference>
<dbReference type="STRING" id="1427518.XSR1_270023"/>
<evidence type="ECO:0000256" key="5">
    <source>
        <dbReference type="ARBA" id="ARBA00023002"/>
    </source>
</evidence>
<dbReference type="GO" id="GO:0003884">
    <property type="term" value="F:D-amino-acid oxidase activity"/>
    <property type="evidence" value="ECO:0007669"/>
    <property type="project" value="UniProtKB-EC"/>
</dbReference>
<protein>
    <recommendedName>
        <fullName evidence="7">D-amino-acid oxidase</fullName>
        <ecNumber evidence="6">1.4.3.3</ecNumber>
    </recommendedName>
</protein>
<dbReference type="GeneID" id="97126031"/>
<dbReference type="InterPro" id="IPR036188">
    <property type="entry name" value="FAD/NAD-bd_sf"/>
</dbReference>
<keyword evidence="4" id="KW-0274">FAD</keyword>